<dbReference type="InterPro" id="IPR036638">
    <property type="entry name" value="HLH_DNA-bd_sf"/>
</dbReference>
<dbReference type="SUPFAM" id="SSF47459">
    <property type="entry name" value="HLH, helix-loop-helix DNA-binding domain"/>
    <property type="match status" value="1"/>
</dbReference>
<evidence type="ECO:0000259" key="1">
    <source>
        <dbReference type="PROSITE" id="PS50888"/>
    </source>
</evidence>
<dbReference type="PROSITE" id="PS50888">
    <property type="entry name" value="BHLH"/>
    <property type="match status" value="1"/>
</dbReference>
<accession>A0ABQ9HS16</accession>
<reference evidence="2 3" key="1">
    <citation type="submission" date="2023-02" db="EMBL/GenBank/DDBJ databases">
        <title>LHISI_Scaffold_Assembly.</title>
        <authorList>
            <person name="Stuart O.P."/>
            <person name="Cleave R."/>
            <person name="Magrath M.J.L."/>
            <person name="Mikheyev A.S."/>
        </authorList>
    </citation>
    <scope>NUCLEOTIDE SEQUENCE [LARGE SCALE GENOMIC DNA]</scope>
    <source>
        <strain evidence="2">Daus_M_001</strain>
        <tissue evidence="2">Leg muscle</tissue>
    </source>
</reference>
<protein>
    <recommendedName>
        <fullName evidence="1">BHLH domain-containing protein</fullName>
    </recommendedName>
</protein>
<evidence type="ECO:0000313" key="3">
    <source>
        <dbReference type="Proteomes" id="UP001159363"/>
    </source>
</evidence>
<comment type="caution">
    <text evidence="2">The sequence shown here is derived from an EMBL/GenBank/DDBJ whole genome shotgun (WGS) entry which is preliminary data.</text>
</comment>
<dbReference type="SMART" id="SM00353">
    <property type="entry name" value="HLH"/>
    <property type="match status" value="1"/>
</dbReference>
<name>A0ABQ9HS16_9NEOP</name>
<proteinExistence type="predicted"/>
<dbReference type="Proteomes" id="UP001159363">
    <property type="component" value="Chromosome X"/>
</dbReference>
<dbReference type="InterPro" id="IPR011598">
    <property type="entry name" value="bHLH_dom"/>
</dbReference>
<evidence type="ECO:0000313" key="2">
    <source>
        <dbReference type="EMBL" id="KAJ8887179.1"/>
    </source>
</evidence>
<feature type="domain" description="BHLH" evidence="1">
    <location>
        <begin position="1"/>
        <end position="40"/>
    </location>
</feature>
<sequence>MHMLNDALDRLRRVLPTFPEDTKLTKIETLRFAHNYIFALIQTVNMNQKLEDLFSVKPVCSESQVVTLNMGNITVSIGGSHGNMITSSTGSCAAAQQRRCVDVDVELSSNHDRTRSFSPPWASADHSSSENGCDNLVAHELTRDLPYCKQSVEQSSPCITYSSQYHSSSAVHNMFDSH</sequence>
<dbReference type="PANTHER" id="PTHR19290:SF163">
    <property type="entry name" value="BASIC HELIX-LOOP-HELIX NEURAL TRANSCRIPTION FACTOR TAP"/>
    <property type="match status" value="1"/>
</dbReference>
<dbReference type="PANTHER" id="PTHR19290">
    <property type="entry name" value="BASIC HELIX-LOOP-HELIX PROTEIN NEUROGENIN-RELATED"/>
    <property type="match status" value="1"/>
</dbReference>
<gene>
    <name evidence="2" type="ORF">PR048_013394</name>
</gene>
<organism evidence="2 3">
    <name type="scientific">Dryococelus australis</name>
    <dbReference type="NCBI Taxonomy" id="614101"/>
    <lineage>
        <taxon>Eukaryota</taxon>
        <taxon>Metazoa</taxon>
        <taxon>Ecdysozoa</taxon>
        <taxon>Arthropoda</taxon>
        <taxon>Hexapoda</taxon>
        <taxon>Insecta</taxon>
        <taxon>Pterygota</taxon>
        <taxon>Neoptera</taxon>
        <taxon>Polyneoptera</taxon>
        <taxon>Phasmatodea</taxon>
        <taxon>Verophasmatodea</taxon>
        <taxon>Anareolatae</taxon>
        <taxon>Phasmatidae</taxon>
        <taxon>Eurycanthinae</taxon>
        <taxon>Dryococelus</taxon>
    </lineage>
</organism>
<dbReference type="InterPro" id="IPR050359">
    <property type="entry name" value="bHLH_transcription_factors"/>
</dbReference>
<dbReference type="Pfam" id="PF00010">
    <property type="entry name" value="HLH"/>
    <property type="match status" value="1"/>
</dbReference>
<keyword evidence="3" id="KW-1185">Reference proteome</keyword>
<dbReference type="EMBL" id="JARBHB010000004">
    <property type="protein sequence ID" value="KAJ8887179.1"/>
    <property type="molecule type" value="Genomic_DNA"/>
</dbReference>
<dbReference type="Gene3D" id="4.10.280.10">
    <property type="entry name" value="Helix-loop-helix DNA-binding domain"/>
    <property type="match status" value="1"/>
</dbReference>